<organism evidence="1">
    <name type="scientific">Rhizophora mucronata</name>
    <name type="common">Asiatic mangrove</name>
    <dbReference type="NCBI Taxonomy" id="61149"/>
    <lineage>
        <taxon>Eukaryota</taxon>
        <taxon>Viridiplantae</taxon>
        <taxon>Streptophyta</taxon>
        <taxon>Embryophyta</taxon>
        <taxon>Tracheophyta</taxon>
        <taxon>Spermatophyta</taxon>
        <taxon>Magnoliopsida</taxon>
        <taxon>eudicotyledons</taxon>
        <taxon>Gunneridae</taxon>
        <taxon>Pentapetalae</taxon>
        <taxon>rosids</taxon>
        <taxon>fabids</taxon>
        <taxon>Malpighiales</taxon>
        <taxon>Rhizophoraceae</taxon>
        <taxon>Rhizophora</taxon>
    </lineage>
</organism>
<dbReference type="AlphaFoldDB" id="A0A2P2NU23"/>
<name>A0A2P2NU23_RHIMU</name>
<sequence length="19" mass="2297">MWGERENPNQLLLLLPLFI</sequence>
<protein>
    <submittedName>
        <fullName evidence="1">Uncharacterized protein</fullName>
    </submittedName>
</protein>
<proteinExistence type="predicted"/>
<accession>A0A2P2NU23</accession>
<reference evidence="1" key="1">
    <citation type="submission" date="2018-02" db="EMBL/GenBank/DDBJ databases">
        <title>Rhizophora mucronata_Transcriptome.</title>
        <authorList>
            <person name="Meera S.P."/>
            <person name="Sreeshan A."/>
            <person name="Augustine A."/>
        </authorList>
    </citation>
    <scope>NUCLEOTIDE SEQUENCE</scope>
    <source>
        <tissue evidence="1">Leaf</tissue>
    </source>
</reference>
<dbReference type="EMBL" id="GGEC01065460">
    <property type="protein sequence ID" value="MBX45944.1"/>
    <property type="molecule type" value="Transcribed_RNA"/>
</dbReference>
<evidence type="ECO:0000313" key="1">
    <source>
        <dbReference type="EMBL" id="MBX45944.1"/>
    </source>
</evidence>